<dbReference type="EMBL" id="JBIAHM010000009">
    <property type="protein sequence ID" value="MFE9601995.1"/>
    <property type="molecule type" value="Genomic_DNA"/>
</dbReference>
<accession>A0ABW6M772</accession>
<evidence type="ECO:0000313" key="2">
    <source>
        <dbReference type="EMBL" id="MFE9601995.1"/>
    </source>
</evidence>
<evidence type="ECO:0008006" key="4">
    <source>
        <dbReference type="Google" id="ProtNLM"/>
    </source>
</evidence>
<feature type="coiled-coil region" evidence="1">
    <location>
        <begin position="27"/>
        <end position="57"/>
    </location>
</feature>
<evidence type="ECO:0000256" key="1">
    <source>
        <dbReference type="SAM" id="Coils"/>
    </source>
</evidence>
<comment type="caution">
    <text evidence="2">The sequence shown here is derived from an EMBL/GenBank/DDBJ whole genome shotgun (WGS) entry which is preliminary data.</text>
</comment>
<evidence type="ECO:0000313" key="3">
    <source>
        <dbReference type="Proteomes" id="UP001601303"/>
    </source>
</evidence>
<sequence length="184" mass="20577">MDWKWTVTAVLSVVTLVLGALLNQWTASRLEKAQRRREQELRELERAQARLDRREEFELAHLNDLYAALGELQDAALIYKAHLESESLPEDLRAAASKFSEADTKVKRLGDLVLDDDDRKLVGDAHDVTVRACMPAALGGSAIMTTMHQARYQLGRAQYAVAARIREVYKTDAPALPAKPGTHN</sequence>
<organism evidence="2 3">
    <name type="scientific">Streptomyces hokutonensis</name>
    <dbReference type="NCBI Taxonomy" id="1306990"/>
    <lineage>
        <taxon>Bacteria</taxon>
        <taxon>Bacillati</taxon>
        <taxon>Actinomycetota</taxon>
        <taxon>Actinomycetes</taxon>
        <taxon>Kitasatosporales</taxon>
        <taxon>Streptomycetaceae</taxon>
        <taxon>Streptomyces</taxon>
    </lineage>
</organism>
<dbReference type="RefSeq" id="WP_388109602.1">
    <property type="nucleotide sequence ID" value="NZ_JBIAHM010000009.1"/>
</dbReference>
<dbReference type="Proteomes" id="UP001601303">
    <property type="component" value="Unassembled WGS sequence"/>
</dbReference>
<protein>
    <recommendedName>
        <fullName evidence="4">Lysis protein</fullName>
    </recommendedName>
</protein>
<keyword evidence="1" id="KW-0175">Coiled coil</keyword>
<keyword evidence="3" id="KW-1185">Reference proteome</keyword>
<gene>
    <name evidence="2" type="ORF">ACFYNQ_25950</name>
</gene>
<proteinExistence type="predicted"/>
<reference evidence="2 3" key="1">
    <citation type="submission" date="2024-10" db="EMBL/GenBank/DDBJ databases">
        <title>The Natural Products Discovery Center: Release of the First 8490 Sequenced Strains for Exploring Actinobacteria Biosynthetic Diversity.</title>
        <authorList>
            <person name="Kalkreuter E."/>
            <person name="Kautsar S.A."/>
            <person name="Yang D."/>
            <person name="Bader C.D."/>
            <person name="Teijaro C.N."/>
            <person name="Fluegel L."/>
            <person name="Davis C.M."/>
            <person name="Simpson J.R."/>
            <person name="Lauterbach L."/>
            <person name="Steele A.D."/>
            <person name="Gui C."/>
            <person name="Meng S."/>
            <person name="Li G."/>
            <person name="Viehrig K."/>
            <person name="Ye F."/>
            <person name="Su P."/>
            <person name="Kiefer A.F."/>
            <person name="Nichols A."/>
            <person name="Cepeda A.J."/>
            <person name="Yan W."/>
            <person name="Fan B."/>
            <person name="Jiang Y."/>
            <person name="Adhikari A."/>
            <person name="Zheng C.-J."/>
            <person name="Schuster L."/>
            <person name="Cowan T.M."/>
            <person name="Smanski M.J."/>
            <person name="Chevrette M.G."/>
            <person name="De Carvalho L.P.S."/>
            <person name="Shen B."/>
        </authorList>
    </citation>
    <scope>NUCLEOTIDE SEQUENCE [LARGE SCALE GENOMIC DNA]</scope>
    <source>
        <strain evidence="2 3">NPDC006488</strain>
    </source>
</reference>
<name>A0ABW6M772_9ACTN</name>